<dbReference type="RefSeq" id="WP_110999188.1">
    <property type="nucleotide sequence ID" value="NZ_QKTW01000017.1"/>
</dbReference>
<name>A0A2W2B9K8_9BACT</name>
<dbReference type="EMBL" id="QKTW01000017">
    <property type="protein sequence ID" value="PZF72597.1"/>
    <property type="molecule type" value="Genomic_DNA"/>
</dbReference>
<keyword evidence="2" id="KW-1185">Reference proteome</keyword>
<comment type="caution">
    <text evidence="1">The sequence shown here is derived from an EMBL/GenBank/DDBJ whole genome shotgun (WGS) entry which is preliminary data.</text>
</comment>
<gene>
    <name evidence="1" type="ORF">DN068_12080</name>
</gene>
<organism evidence="1 2">
    <name type="scientific">Taibaiella soli</name>
    <dbReference type="NCBI Taxonomy" id="1649169"/>
    <lineage>
        <taxon>Bacteria</taxon>
        <taxon>Pseudomonadati</taxon>
        <taxon>Bacteroidota</taxon>
        <taxon>Chitinophagia</taxon>
        <taxon>Chitinophagales</taxon>
        <taxon>Chitinophagaceae</taxon>
        <taxon>Taibaiella</taxon>
    </lineage>
</organism>
<dbReference type="Proteomes" id="UP000248745">
    <property type="component" value="Unassembled WGS sequence"/>
</dbReference>
<evidence type="ECO:0000313" key="2">
    <source>
        <dbReference type="Proteomes" id="UP000248745"/>
    </source>
</evidence>
<reference evidence="1 2" key="1">
    <citation type="submission" date="2018-06" db="EMBL/GenBank/DDBJ databases">
        <title>Mucibacter soli gen. nov., sp. nov., a new member of the family Chitinophagaceae producing mucin.</title>
        <authorList>
            <person name="Kim M.-K."/>
            <person name="Park S."/>
            <person name="Kim T.-S."/>
            <person name="Joung Y."/>
            <person name="Han J.-H."/>
            <person name="Kim S.B."/>
        </authorList>
    </citation>
    <scope>NUCLEOTIDE SEQUENCE [LARGE SCALE GENOMIC DNA]</scope>
    <source>
        <strain evidence="1 2">R1-15</strain>
    </source>
</reference>
<sequence>MDTNDLIKSAFQNAGGILDGSNWYVLEGHVVLNEFRITKLDDFYINNLVAFKHGEDHGYVMLGIFNSIEAAEEYQIHIRTIGRDEKGNFIK</sequence>
<protein>
    <submittedName>
        <fullName evidence="1">Uncharacterized protein</fullName>
    </submittedName>
</protein>
<dbReference type="AlphaFoldDB" id="A0A2W2B9K8"/>
<accession>A0A2W2B9K8</accession>
<evidence type="ECO:0000313" key="1">
    <source>
        <dbReference type="EMBL" id="PZF72597.1"/>
    </source>
</evidence>
<proteinExistence type="predicted"/>
<dbReference type="OrthoDB" id="9971973at2"/>